<keyword evidence="2" id="KW-1185">Reference proteome</keyword>
<dbReference type="EMBL" id="CASHSV030000311">
    <property type="protein sequence ID" value="CAJ2658212.1"/>
    <property type="molecule type" value="Genomic_DNA"/>
</dbReference>
<accession>A0ACB0KP91</accession>
<protein>
    <submittedName>
        <fullName evidence="1">Uncharacterized protein</fullName>
    </submittedName>
</protein>
<evidence type="ECO:0000313" key="1">
    <source>
        <dbReference type="EMBL" id="CAJ2658212.1"/>
    </source>
</evidence>
<comment type="caution">
    <text evidence="1">The sequence shown here is derived from an EMBL/GenBank/DDBJ whole genome shotgun (WGS) entry which is preliminary data.</text>
</comment>
<sequence>MFLDKSKQFSHLLRRCHGTMEGELKARTTSFESDSIHKLSQFLSCASSIACSIPISSAWKAVEMPKFIVKQLTNHQSIMISKKSSTTGLTRTTKSCAVCVPDSIDRVNNSCSYSQFTLLIPSSPTKVPKVSRFINMGMDIQSASQPIPNVCSKRAAKEQM</sequence>
<dbReference type="Proteomes" id="UP001177021">
    <property type="component" value="Unassembled WGS sequence"/>
</dbReference>
<reference evidence="1" key="1">
    <citation type="submission" date="2023-10" db="EMBL/GenBank/DDBJ databases">
        <authorList>
            <person name="Rodriguez Cubillos JULIANA M."/>
            <person name="De Vega J."/>
        </authorList>
    </citation>
    <scope>NUCLEOTIDE SEQUENCE</scope>
</reference>
<proteinExistence type="predicted"/>
<organism evidence="1 2">
    <name type="scientific">Trifolium pratense</name>
    <name type="common">Red clover</name>
    <dbReference type="NCBI Taxonomy" id="57577"/>
    <lineage>
        <taxon>Eukaryota</taxon>
        <taxon>Viridiplantae</taxon>
        <taxon>Streptophyta</taxon>
        <taxon>Embryophyta</taxon>
        <taxon>Tracheophyta</taxon>
        <taxon>Spermatophyta</taxon>
        <taxon>Magnoliopsida</taxon>
        <taxon>eudicotyledons</taxon>
        <taxon>Gunneridae</taxon>
        <taxon>Pentapetalae</taxon>
        <taxon>rosids</taxon>
        <taxon>fabids</taxon>
        <taxon>Fabales</taxon>
        <taxon>Fabaceae</taxon>
        <taxon>Papilionoideae</taxon>
        <taxon>50 kb inversion clade</taxon>
        <taxon>NPAAA clade</taxon>
        <taxon>Hologalegina</taxon>
        <taxon>IRL clade</taxon>
        <taxon>Trifolieae</taxon>
        <taxon>Trifolium</taxon>
    </lineage>
</organism>
<name>A0ACB0KP91_TRIPR</name>
<gene>
    <name evidence="1" type="ORF">MILVUS5_LOCUS24624</name>
</gene>
<evidence type="ECO:0000313" key="2">
    <source>
        <dbReference type="Proteomes" id="UP001177021"/>
    </source>
</evidence>